<evidence type="ECO:0000313" key="12">
    <source>
        <dbReference type="Proteomes" id="UP001497600"/>
    </source>
</evidence>
<feature type="transmembrane region" description="Helical" evidence="9">
    <location>
        <begin position="282"/>
        <end position="303"/>
    </location>
</feature>
<accession>A0ABP0EIE0</accession>
<evidence type="ECO:0000256" key="8">
    <source>
        <dbReference type="SAM" id="MobiDB-lite"/>
    </source>
</evidence>
<feature type="transmembrane region" description="Helical" evidence="9">
    <location>
        <begin position="510"/>
        <end position="535"/>
    </location>
</feature>
<feature type="transmembrane region" description="Helical" evidence="9">
    <location>
        <begin position="479"/>
        <end position="498"/>
    </location>
</feature>
<evidence type="ECO:0000313" key="11">
    <source>
        <dbReference type="EMBL" id="CAK7918959.1"/>
    </source>
</evidence>
<dbReference type="InterPro" id="IPR004840">
    <property type="entry name" value="Amino_acid_permease_CS"/>
</dbReference>
<dbReference type="PANTHER" id="PTHR43341:SF1">
    <property type="entry name" value="GENERAL AMINO-ACID PERMEASE GAP1"/>
    <property type="match status" value="1"/>
</dbReference>
<keyword evidence="6 9" id="KW-1133">Transmembrane helix</keyword>
<feature type="transmembrane region" description="Helical" evidence="9">
    <location>
        <begin position="587"/>
        <end position="606"/>
    </location>
</feature>
<dbReference type="PROSITE" id="PS00218">
    <property type="entry name" value="AMINO_ACID_PERMEASE_1"/>
    <property type="match status" value="1"/>
</dbReference>
<comment type="similarity">
    <text evidence="2">Belongs to the amino acid-polyamine-organocation (APC) superfamily. YAT (TC 2.A.3.10) family.</text>
</comment>
<evidence type="ECO:0000259" key="10">
    <source>
        <dbReference type="Pfam" id="PF00324"/>
    </source>
</evidence>
<name>A0ABP0EIE0_9ASCO</name>
<gene>
    <name evidence="11" type="primary">HIP1</name>
    <name evidence="11" type="ORF">CAAN4_G15676</name>
</gene>
<keyword evidence="3" id="KW-0813">Transport</keyword>
<feature type="region of interest" description="Disordered" evidence="8">
    <location>
        <begin position="1"/>
        <end position="50"/>
    </location>
</feature>
<dbReference type="PANTHER" id="PTHR43341">
    <property type="entry name" value="AMINO ACID PERMEASE"/>
    <property type="match status" value="1"/>
</dbReference>
<evidence type="ECO:0000256" key="7">
    <source>
        <dbReference type="ARBA" id="ARBA00023136"/>
    </source>
</evidence>
<keyword evidence="7 9" id="KW-0472">Membrane</keyword>
<feature type="domain" description="Amino acid permease/ SLC12A" evidence="10">
    <location>
        <begin position="142"/>
        <end position="610"/>
    </location>
</feature>
<evidence type="ECO:0000256" key="4">
    <source>
        <dbReference type="ARBA" id="ARBA00022692"/>
    </source>
</evidence>
<evidence type="ECO:0000256" key="6">
    <source>
        <dbReference type="ARBA" id="ARBA00022989"/>
    </source>
</evidence>
<feature type="transmembrane region" description="Helical" evidence="9">
    <location>
        <begin position="142"/>
        <end position="158"/>
    </location>
</feature>
<evidence type="ECO:0000256" key="5">
    <source>
        <dbReference type="ARBA" id="ARBA00022970"/>
    </source>
</evidence>
<keyword evidence="12" id="KW-1185">Reference proteome</keyword>
<evidence type="ECO:0000256" key="9">
    <source>
        <dbReference type="SAM" id="Phobius"/>
    </source>
</evidence>
<organism evidence="11 12">
    <name type="scientific">[Candida] anglica</name>
    <dbReference type="NCBI Taxonomy" id="148631"/>
    <lineage>
        <taxon>Eukaryota</taxon>
        <taxon>Fungi</taxon>
        <taxon>Dikarya</taxon>
        <taxon>Ascomycota</taxon>
        <taxon>Saccharomycotina</taxon>
        <taxon>Pichiomycetes</taxon>
        <taxon>Debaryomycetaceae</taxon>
        <taxon>Kurtzmaniella</taxon>
    </lineage>
</organism>
<protein>
    <submittedName>
        <fullName evidence="11">Amino-acid permease GAP3</fullName>
    </submittedName>
</protein>
<dbReference type="InterPro" id="IPR050524">
    <property type="entry name" value="APC_YAT"/>
</dbReference>
<dbReference type="EMBL" id="OZ004259">
    <property type="protein sequence ID" value="CAK7918959.1"/>
    <property type="molecule type" value="Genomic_DNA"/>
</dbReference>
<proteinExistence type="inferred from homology"/>
<evidence type="ECO:0000256" key="3">
    <source>
        <dbReference type="ARBA" id="ARBA00022448"/>
    </source>
</evidence>
<feature type="transmembrane region" description="Helical" evidence="9">
    <location>
        <begin position="556"/>
        <end position="575"/>
    </location>
</feature>
<dbReference type="Gene3D" id="1.20.1740.10">
    <property type="entry name" value="Amino acid/polyamine transporter I"/>
    <property type="match status" value="1"/>
</dbReference>
<feature type="transmembrane region" description="Helical" evidence="9">
    <location>
        <begin position="334"/>
        <end position="357"/>
    </location>
</feature>
<feature type="transmembrane region" description="Helical" evidence="9">
    <location>
        <begin position="251"/>
        <end position="270"/>
    </location>
</feature>
<feature type="transmembrane region" description="Helical" evidence="9">
    <location>
        <begin position="223"/>
        <end position="245"/>
    </location>
</feature>
<dbReference type="Proteomes" id="UP001497600">
    <property type="component" value="Chromosome G"/>
</dbReference>
<comment type="subcellular location">
    <subcellularLocation>
        <location evidence="1">Membrane</location>
        <topology evidence="1">Multi-pass membrane protein</topology>
    </subcellularLocation>
</comment>
<dbReference type="InterPro" id="IPR004841">
    <property type="entry name" value="AA-permease/SLC12A_dom"/>
</dbReference>
<dbReference type="Pfam" id="PF00324">
    <property type="entry name" value="AA_permease"/>
    <property type="match status" value="1"/>
</dbReference>
<feature type="compositionally biased region" description="Polar residues" evidence="8">
    <location>
        <begin position="1"/>
        <end position="12"/>
    </location>
</feature>
<keyword evidence="4 9" id="KW-0812">Transmembrane</keyword>
<evidence type="ECO:0000256" key="2">
    <source>
        <dbReference type="ARBA" id="ARBA00006983"/>
    </source>
</evidence>
<sequence length="668" mass="74376">MLRNIETQNRNYSDPEIDSSPQQEEEEKNIPHEFNDSPYSEYSYEDEEEDQRERNYFKRFVNSFKPYDYSNLPIEYFTHNEALLESISSPRIEDEGIAPVTTIRPEAHPNHPNFDYSTLSELERAAIVTSTSPLSKTLKSRHLQMIAIGGAIGTGLFISSGQSLAMAGPLGMLLVWLFMSSIIYVTMSSLAELSVAFPVSGAFVTFNTLFVDSSWGFAMAWNYALQWLVTLPLELVAASITIQYWNTNVNPAVFVAVFYVVIFIINLFGVKGYGEAEYIFSIIKIVAVIGFIILSIVIVSGGAPNHVHIGGSNWLEPQGGLFNIHEPFKNICSILFSAAFAYSGVELFALASCETINPKKTIPKAIKQVFWRILIFYILSIVMIGLLVSYKDERLLGNNVGGSSVASYAGVNINTSPFVIAIREAQIPALPSIMNVVIIITVLSVGNASVYGSSRTLAALGALRQGPSILNYIDRRGRPLVALFVQAIMGLLCFLVAIPGQTKSIDVFNWLLAISGCCSIFTWWSICLCHIRFRAALAHRARDASEELVYTASVKGSWYGLIQLFLILAVQFWAALFPTNNGGKPDLVSFFQVYLGAVVVFVSYVGHKLISWIFFKAPLLKFYLTVDEIDVDTGRRDIDLEIVKQEIAEDRAAALTWPIYMKVFKFFC</sequence>
<feature type="transmembrane region" description="Helical" evidence="9">
    <location>
        <begin position="433"/>
        <end position="458"/>
    </location>
</feature>
<keyword evidence="5" id="KW-0029">Amino-acid transport</keyword>
<feature type="transmembrane region" description="Helical" evidence="9">
    <location>
        <begin position="369"/>
        <end position="390"/>
    </location>
</feature>
<reference evidence="11 12" key="1">
    <citation type="submission" date="2024-01" db="EMBL/GenBank/DDBJ databases">
        <authorList>
            <consortium name="Genoscope - CEA"/>
            <person name="William W."/>
        </authorList>
    </citation>
    <scope>NUCLEOTIDE SEQUENCE [LARGE SCALE GENOMIC DNA]</scope>
    <source>
        <strain evidence="11 12">29B2s-10</strain>
    </source>
</reference>
<feature type="transmembrane region" description="Helical" evidence="9">
    <location>
        <begin position="193"/>
        <end position="211"/>
    </location>
</feature>
<evidence type="ECO:0000256" key="1">
    <source>
        <dbReference type="ARBA" id="ARBA00004141"/>
    </source>
</evidence>